<name>A0A7W7ME27_9ACTN</name>
<dbReference type="EMBL" id="JACHNC010000001">
    <property type="protein sequence ID" value="MBB4746385.1"/>
    <property type="molecule type" value="Genomic_DNA"/>
</dbReference>
<protein>
    <submittedName>
        <fullName evidence="1">Uncharacterized protein</fullName>
    </submittedName>
</protein>
<organism evidence="1 2">
    <name type="scientific">Actinoplanes lobatus</name>
    <dbReference type="NCBI Taxonomy" id="113568"/>
    <lineage>
        <taxon>Bacteria</taxon>
        <taxon>Bacillati</taxon>
        <taxon>Actinomycetota</taxon>
        <taxon>Actinomycetes</taxon>
        <taxon>Micromonosporales</taxon>
        <taxon>Micromonosporaceae</taxon>
        <taxon>Actinoplanes</taxon>
    </lineage>
</organism>
<dbReference type="AlphaFoldDB" id="A0A7W7ME27"/>
<evidence type="ECO:0000313" key="1">
    <source>
        <dbReference type="EMBL" id="MBB4746385.1"/>
    </source>
</evidence>
<dbReference type="RefSeq" id="WP_188119186.1">
    <property type="nucleotide sequence ID" value="NZ_BOMP01000066.1"/>
</dbReference>
<comment type="caution">
    <text evidence="1">The sequence shown here is derived from an EMBL/GenBank/DDBJ whole genome shotgun (WGS) entry which is preliminary data.</text>
</comment>
<evidence type="ECO:0000313" key="2">
    <source>
        <dbReference type="Proteomes" id="UP000590511"/>
    </source>
</evidence>
<proteinExistence type="predicted"/>
<reference evidence="1 2" key="1">
    <citation type="submission" date="2020-08" db="EMBL/GenBank/DDBJ databases">
        <title>Sequencing the genomes of 1000 actinobacteria strains.</title>
        <authorList>
            <person name="Klenk H.-P."/>
        </authorList>
    </citation>
    <scope>NUCLEOTIDE SEQUENCE [LARGE SCALE GENOMIC DNA]</scope>
    <source>
        <strain evidence="1 2">DSM 43150</strain>
    </source>
</reference>
<gene>
    <name evidence="1" type="ORF">BJ964_000546</name>
</gene>
<dbReference type="Proteomes" id="UP000590511">
    <property type="component" value="Unassembled WGS sequence"/>
</dbReference>
<sequence length="57" mass="5850">MMPRCAVLDDLQDAALGLADWTPLDGRIGGPVARIGTAFGMDVRVPFLSLPSGPGPG</sequence>
<accession>A0A7W7ME27</accession>